<keyword evidence="8 14" id="KW-1133">Transmembrane helix</keyword>
<dbReference type="RefSeq" id="WP_204673324.1">
    <property type="nucleotide sequence ID" value="NZ_JACJKQ010000018.1"/>
</dbReference>
<keyword evidence="18" id="KW-1185">Reference proteome</keyword>
<evidence type="ECO:0000256" key="10">
    <source>
        <dbReference type="ARBA" id="ARBA00023136"/>
    </source>
</evidence>
<name>A0ABT7VCY8_9ACTN</name>
<dbReference type="HAMAP" id="MF_01398">
    <property type="entry name" value="ATP_synth_b_bprime"/>
    <property type="match status" value="1"/>
</dbReference>
<comment type="subunit">
    <text evidence="13 14">F-type ATPases have 2 components, F(1) - the catalytic core - and F(0) - the membrane proton channel. F(1) has five subunits: alpha(3), beta(3), gamma(1), delta(1), epsilon(1). F(0) has three main subunits: a(1), b(2) and c(10-14). The alpha and beta chains form an alternating ring which encloses part of the gamma chain. F(1) is attached to F(0) by a central stalk formed by the gamma and epsilon chains, while a peripheral stalk is formed by the delta and b chains.</text>
</comment>
<comment type="subcellular location">
    <subcellularLocation>
        <location evidence="1 14">Cell membrane</location>
        <topology evidence="1 14">Single-pass membrane protein</topology>
    </subcellularLocation>
</comment>
<keyword evidence="7 14" id="KW-0375">Hydrogen ion transport</keyword>
<evidence type="ECO:0000256" key="6">
    <source>
        <dbReference type="ARBA" id="ARBA00022692"/>
    </source>
</evidence>
<dbReference type="NCBIfam" id="TIGR01144">
    <property type="entry name" value="ATP_synt_b"/>
    <property type="match status" value="1"/>
</dbReference>
<comment type="function">
    <text evidence="14">Component of the F(0) channel, it forms part of the peripheral stalk, linking F(1) to F(0).</text>
</comment>
<evidence type="ECO:0000256" key="4">
    <source>
        <dbReference type="ARBA" id="ARBA00022475"/>
    </source>
</evidence>
<keyword evidence="5 14" id="KW-0138">CF(0)</keyword>
<organism evidence="17 18">
    <name type="scientific">Enorma phocaeensis</name>
    <dbReference type="NCBI Taxonomy" id="1871019"/>
    <lineage>
        <taxon>Bacteria</taxon>
        <taxon>Bacillati</taxon>
        <taxon>Actinomycetota</taxon>
        <taxon>Coriobacteriia</taxon>
        <taxon>Coriobacteriales</taxon>
        <taxon>Coriobacteriaceae</taxon>
        <taxon>Enorma</taxon>
    </lineage>
</organism>
<dbReference type="EMBL" id="JAUDDZ010000018">
    <property type="protein sequence ID" value="MDM8275717.1"/>
    <property type="molecule type" value="Genomic_DNA"/>
</dbReference>
<evidence type="ECO:0000256" key="3">
    <source>
        <dbReference type="ARBA" id="ARBA00022448"/>
    </source>
</evidence>
<dbReference type="SUPFAM" id="SSF81573">
    <property type="entry name" value="F1F0 ATP synthase subunit B, membrane domain"/>
    <property type="match status" value="1"/>
</dbReference>
<comment type="similarity">
    <text evidence="2 14 15">Belongs to the ATPase B chain family.</text>
</comment>
<feature type="signal peptide" evidence="16">
    <location>
        <begin position="1"/>
        <end position="25"/>
    </location>
</feature>
<dbReference type="InterPro" id="IPR028987">
    <property type="entry name" value="ATP_synth_B-like_membr_sf"/>
</dbReference>
<keyword evidence="4 14" id="KW-1003">Cell membrane</keyword>
<evidence type="ECO:0000256" key="2">
    <source>
        <dbReference type="ARBA" id="ARBA00005513"/>
    </source>
</evidence>
<evidence type="ECO:0000256" key="16">
    <source>
        <dbReference type="SAM" id="SignalP"/>
    </source>
</evidence>
<evidence type="ECO:0000256" key="13">
    <source>
        <dbReference type="ARBA" id="ARBA00025830"/>
    </source>
</evidence>
<keyword evidence="16" id="KW-0732">Signal</keyword>
<dbReference type="CDD" id="cd06503">
    <property type="entry name" value="ATP-synt_Fo_b"/>
    <property type="match status" value="1"/>
</dbReference>
<keyword evidence="3 14" id="KW-0813">Transport</keyword>
<keyword evidence="9 14" id="KW-0406">Ion transport</keyword>
<reference evidence="17 18" key="2">
    <citation type="submission" date="2023-06" db="EMBL/GenBank/DDBJ databases">
        <authorList>
            <person name="Zeman M."/>
            <person name="Kubasova T."/>
            <person name="Jahodarova E."/>
            <person name="Nykrynova M."/>
            <person name="Rychlik I."/>
        </authorList>
    </citation>
    <scope>NUCLEOTIDE SEQUENCE [LARGE SCALE GENOMIC DNA]</scope>
    <source>
        <strain evidence="17 18">154_Feed</strain>
    </source>
</reference>
<dbReference type="PANTHER" id="PTHR33445">
    <property type="entry name" value="ATP SYNTHASE SUBUNIT B', CHLOROPLASTIC"/>
    <property type="match status" value="1"/>
</dbReference>
<protein>
    <recommendedName>
        <fullName evidence="14">ATP synthase subunit b</fullName>
    </recommendedName>
    <alternativeName>
        <fullName evidence="14">ATP synthase F(0) sector subunit b</fullName>
    </alternativeName>
    <alternativeName>
        <fullName evidence="14">ATPase subunit I</fullName>
    </alternativeName>
    <alternativeName>
        <fullName evidence="14">F-type ATPase subunit b</fullName>
        <shortName evidence="14">F-ATPase subunit b</shortName>
    </alternativeName>
</protein>
<dbReference type="Proteomes" id="UP001529421">
    <property type="component" value="Unassembled WGS sequence"/>
</dbReference>
<reference evidence="18" key="1">
    <citation type="submission" date="2023-06" db="EMBL/GenBank/DDBJ databases">
        <title>Identification and characterization of horizontal gene transfer across gut microbiota members of farm animals based on homology search.</title>
        <authorList>
            <person name="Zeman M."/>
            <person name="Kubasova T."/>
            <person name="Jahodarova E."/>
            <person name="Nykrynova M."/>
            <person name="Rychlik I."/>
        </authorList>
    </citation>
    <scope>NUCLEOTIDE SEQUENCE [LARGE SCALE GENOMIC DNA]</scope>
    <source>
        <strain evidence="18">154_Feed</strain>
    </source>
</reference>
<sequence length="198" mass="21360">MKYSNRALMAAAASLVAMMPATAFAEGSAGGPSILIPNMAEFVPALIAFLIILVVLSKLAWPKVLSMMEEREKRIADSLDEAERTKQKAIEDRAVSDALVTDARRQAADIVLEARQDAEAERARIIAAAHAEAEDIIAKAHATVEEERRSLYADAAGTIADLSVSVAAKIVEKSLDEDGEQRRLIEQYLKEAGSLNAN</sequence>
<evidence type="ECO:0000256" key="15">
    <source>
        <dbReference type="RuleBase" id="RU003848"/>
    </source>
</evidence>
<evidence type="ECO:0000256" key="11">
    <source>
        <dbReference type="ARBA" id="ARBA00023310"/>
    </source>
</evidence>
<evidence type="ECO:0000256" key="7">
    <source>
        <dbReference type="ARBA" id="ARBA00022781"/>
    </source>
</evidence>
<keyword evidence="6 14" id="KW-0812">Transmembrane</keyword>
<comment type="caution">
    <text evidence="17">The sequence shown here is derived from an EMBL/GenBank/DDBJ whole genome shotgun (WGS) entry which is preliminary data.</text>
</comment>
<keyword evidence="10 14" id="KW-0472">Membrane</keyword>
<evidence type="ECO:0000256" key="1">
    <source>
        <dbReference type="ARBA" id="ARBA00004162"/>
    </source>
</evidence>
<evidence type="ECO:0000256" key="8">
    <source>
        <dbReference type="ARBA" id="ARBA00022989"/>
    </source>
</evidence>
<proteinExistence type="inferred from homology"/>
<evidence type="ECO:0000256" key="14">
    <source>
        <dbReference type="HAMAP-Rule" id="MF_01398"/>
    </source>
</evidence>
<dbReference type="PANTHER" id="PTHR33445:SF1">
    <property type="entry name" value="ATP SYNTHASE SUBUNIT B"/>
    <property type="match status" value="1"/>
</dbReference>
<dbReference type="InterPro" id="IPR002146">
    <property type="entry name" value="ATP_synth_b/b'su_bac/chlpt"/>
</dbReference>
<feature type="chain" id="PRO_5045683680" description="ATP synthase subunit b" evidence="16">
    <location>
        <begin position="26"/>
        <end position="198"/>
    </location>
</feature>
<dbReference type="InterPro" id="IPR005864">
    <property type="entry name" value="ATP_synth_F0_bsu_bac"/>
</dbReference>
<dbReference type="Pfam" id="PF00430">
    <property type="entry name" value="ATP-synt_B"/>
    <property type="match status" value="1"/>
</dbReference>
<dbReference type="Gene3D" id="6.10.250.1580">
    <property type="match status" value="1"/>
</dbReference>
<feature type="transmembrane region" description="Helical" evidence="14">
    <location>
        <begin position="41"/>
        <end position="61"/>
    </location>
</feature>
<evidence type="ECO:0000256" key="5">
    <source>
        <dbReference type="ARBA" id="ARBA00022547"/>
    </source>
</evidence>
<evidence type="ECO:0000313" key="17">
    <source>
        <dbReference type="EMBL" id="MDM8275717.1"/>
    </source>
</evidence>
<evidence type="ECO:0000256" key="12">
    <source>
        <dbReference type="ARBA" id="ARBA00025198"/>
    </source>
</evidence>
<dbReference type="InterPro" id="IPR050059">
    <property type="entry name" value="ATP_synthase_B_chain"/>
</dbReference>
<comment type="function">
    <text evidence="12 14">F(1)F(0) ATP synthase produces ATP from ADP in the presence of a proton or sodium gradient. F-type ATPases consist of two structural domains, F(1) containing the extramembraneous catalytic core and F(0) containing the membrane proton channel, linked together by a central stalk and a peripheral stalk. During catalysis, ATP synthesis in the catalytic domain of F(1) is coupled via a rotary mechanism of the central stalk subunits to proton translocation.</text>
</comment>
<accession>A0ABT7VCY8</accession>
<gene>
    <name evidence="14 17" type="primary">atpF</name>
    <name evidence="17" type="ORF">QUW28_09470</name>
</gene>
<evidence type="ECO:0000313" key="18">
    <source>
        <dbReference type="Proteomes" id="UP001529421"/>
    </source>
</evidence>
<evidence type="ECO:0000256" key="9">
    <source>
        <dbReference type="ARBA" id="ARBA00023065"/>
    </source>
</evidence>
<keyword evidence="11 14" id="KW-0066">ATP synthesis</keyword>